<sequence>MEIIKAQIHRYFYLNEHEDKDIFFTNVIWIPKGARGVFGGQVVAQALAAAILTVSPEFIVHFSIPQTESPEYSFDKTELSRVNQIFNSSHINSALGSDKYDNLELATCMAIPKNKDVRKSTNLMEPSVISAKTRGKNPQGFKDDDIVLPYNIWWFKITNNLDELMPQLHQCLLAYITDHRLLSTVNHPHFYGKNYGKNKVDMMVSLDHAVWFHSDFRIDKWLIYELESPRFALNKGLVFGRVYDHRGIMVASVSQEGLIRSSPTNPDEPPPKPMIFTSTPPQFSNSKLASKL</sequence>
<name>A0A1R1X501_9FUNG</name>
<dbReference type="GO" id="GO:0005782">
    <property type="term" value="C:peroxisomal matrix"/>
    <property type="evidence" value="ECO:0007669"/>
    <property type="project" value="TreeGrafter"/>
</dbReference>
<reference evidence="3 4" key="1">
    <citation type="submission" date="2017-01" db="EMBL/GenBank/DDBJ databases">
        <authorList>
            <person name="Mah S.A."/>
            <person name="Swanson W.J."/>
            <person name="Moy G.W."/>
            <person name="Vacquier V.D."/>
        </authorList>
    </citation>
    <scope>NUCLEOTIDE SEQUENCE [LARGE SCALE GENOMIC DNA]</scope>
    <source>
        <strain evidence="3 4">GSMNP</strain>
    </source>
</reference>
<evidence type="ECO:0000259" key="2">
    <source>
        <dbReference type="Pfam" id="PF02551"/>
    </source>
</evidence>
<protein>
    <submittedName>
        <fullName evidence="3">Acyl-coenzyme A thioesterase 8</fullName>
    </submittedName>
</protein>
<keyword evidence="4" id="KW-1185">Reference proteome</keyword>
<dbReference type="Gene3D" id="3.10.129.10">
    <property type="entry name" value="Hotdog Thioesterase"/>
    <property type="match status" value="2"/>
</dbReference>
<dbReference type="Proteomes" id="UP000187283">
    <property type="component" value="Unassembled WGS sequence"/>
</dbReference>
<dbReference type="GO" id="GO:0009062">
    <property type="term" value="P:fatty acid catabolic process"/>
    <property type="evidence" value="ECO:0007669"/>
    <property type="project" value="TreeGrafter"/>
</dbReference>
<evidence type="ECO:0000313" key="3">
    <source>
        <dbReference type="EMBL" id="OMJ09702.1"/>
    </source>
</evidence>
<dbReference type="PANTHER" id="PTHR11066">
    <property type="entry name" value="ACYL-COA THIOESTERASE"/>
    <property type="match status" value="1"/>
</dbReference>
<dbReference type="InterPro" id="IPR003703">
    <property type="entry name" value="Acyl_CoA_thio"/>
</dbReference>
<evidence type="ECO:0000256" key="1">
    <source>
        <dbReference type="SAM" id="MobiDB-lite"/>
    </source>
</evidence>
<dbReference type="InterPro" id="IPR025652">
    <property type="entry name" value="TesB_C"/>
</dbReference>
<dbReference type="AlphaFoldDB" id="A0A1R1X501"/>
<feature type="compositionally biased region" description="Polar residues" evidence="1">
    <location>
        <begin position="276"/>
        <end position="292"/>
    </location>
</feature>
<gene>
    <name evidence="3" type="ORF">AYI70_g10777</name>
</gene>
<proteinExistence type="predicted"/>
<feature type="region of interest" description="Disordered" evidence="1">
    <location>
        <begin position="259"/>
        <end position="292"/>
    </location>
</feature>
<dbReference type="STRING" id="133412.A0A1R1X501"/>
<dbReference type="GO" id="GO:0006637">
    <property type="term" value="P:acyl-CoA metabolic process"/>
    <property type="evidence" value="ECO:0007669"/>
    <property type="project" value="InterPro"/>
</dbReference>
<feature type="domain" description="Acyl-CoA thioesterase 2 C-terminal" evidence="2">
    <location>
        <begin position="152"/>
        <end position="258"/>
    </location>
</feature>
<comment type="caution">
    <text evidence="3">The sequence shown here is derived from an EMBL/GenBank/DDBJ whole genome shotgun (WGS) entry which is preliminary data.</text>
</comment>
<dbReference type="InterPro" id="IPR029069">
    <property type="entry name" value="HotDog_dom_sf"/>
</dbReference>
<dbReference type="OrthoDB" id="68328at2759"/>
<organism evidence="3 4">
    <name type="scientific">Smittium culicis</name>
    <dbReference type="NCBI Taxonomy" id="133412"/>
    <lineage>
        <taxon>Eukaryota</taxon>
        <taxon>Fungi</taxon>
        <taxon>Fungi incertae sedis</taxon>
        <taxon>Zoopagomycota</taxon>
        <taxon>Kickxellomycotina</taxon>
        <taxon>Harpellomycetes</taxon>
        <taxon>Harpellales</taxon>
        <taxon>Legeriomycetaceae</taxon>
        <taxon>Smittium</taxon>
    </lineage>
</organism>
<evidence type="ECO:0000313" key="4">
    <source>
        <dbReference type="Proteomes" id="UP000187283"/>
    </source>
</evidence>
<dbReference type="GO" id="GO:0047617">
    <property type="term" value="F:fatty acyl-CoA hydrolase activity"/>
    <property type="evidence" value="ECO:0007669"/>
    <property type="project" value="InterPro"/>
</dbReference>
<dbReference type="EMBL" id="LSSN01005344">
    <property type="protein sequence ID" value="OMJ09702.1"/>
    <property type="molecule type" value="Genomic_DNA"/>
</dbReference>
<accession>A0A1R1X501</accession>
<dbReference type="PANTHER" id="PTHR11066:SF34">
    <property type="entry name" value="ACYL-COENZYME A THIOESTERASE 8"/>
    <property type="match status" value="1"/>
</dbReference>
<dbReference type="Pfam" id="PF02551">
    <property type="entry name" value="Acyl_CoA_thio"/>
    <property type="match status" value="1"/>
</dbReference>
<dbReference type="CDD" id="cd03444">
    <property type="entry name" value="Thioesterase_II_repeat1"/>
    <property type="match status" value="1"/>
</dbReference>
<dbReference type="SUPFAM" id="SSF54637">
    <property type="entry name" value="Thioesterase/thiol ester dehydrase-isomerase"/>
    <property type="match status" value="2"/>
</dbReference>